<comment type="caution">
    <text evidence="1">The sequence shown here is derived from an EMBL/GenBank/DDBJ whole genome shotgun (WGS) entry which is preliminary data.</text>
</comment>
<reference evidence="1" key="1">
    <citation type="submission" date="2022-06" db="EMBL/GenBank/DDBJ databases">
        <title>Uncovering the hologenomic basis of an extraordinary plant invasion.</title>
        <authorList>
            <person name="Bieker V.C."/>
            <person name="Martin M.D."/>
            <person name="Gilbert T."/>
            <person name="Hodgins K."/>
            <person name="Battlay P."/>
            <person name="Petersen B."/>
            <person name="Wilson J."/>
        </authorList>
    </citation>
    <scope>NUCLEOTIDE SEQUENCE</scope>
    <source>
        <strain evidence="1">AA19_3_7</strain>
        <tissue evidence="1">Leaf</tissue>
    </source>
</reference>
<keyword evidence="2" id="KW-1185">Reference proteome</keyword>
<evidence type="ECO:0000313" key="2">
    <source>
        <dbReference type="Proteomes" id="UP001206925"/>
    </source>
</evidence>
<evidence type="ECO:0000313" key="1">
    <source>
        <dbReference type="EMBL" id="KAI7745619.1"/>
    </source>
</evidence>
<dbReference type="Proteomes" id="UP001206925">
    <property type="component" value="Unassembled WGS sequence"/>
</dbReference>
<organism evidence="1 2">
    <name type="scientific">Ambrosia artemisiifolia</name>
    <name type="common">Common ragweed</name>
    <dbReference type="NCBI Taxonomy" id="4212"/>
    <lineage>
        <taxon>Eukaryota</taxon>
        <taxon>Viridiplantae</taxon>
        <taxon>Streptophyta</taxon>
        <taxon>Embryophyta</taxon>
        <taxon>Tracheophyta</taxon>
        <taxon>Spermatophyta</taxon>
        <taxon>Magnoliopsida</taxon>
        <taxon>eudicotyledons</taxon>
        <taxon>Gunneridae</taxon>
        <taxon>Pentapetalae</taxon>
        <taxon>asterids</taxon>
        <taxon>campanulids</taxon>
        <taxon>Asterales</taxon>
        <taxon>Asteraceae</taxon>
        <taxon>Asteroideae</taxon>
        <taxon>Heliantheae alliance</taxon>
        <taxon>Heliantheae</taxon>
        <taxon>Ambrosia</taxon>
    </lineage>
</organism>
<protein>
    <submittedName>
        <fullName evidence="1">Uncharacterized protein</fullName>
    </submittedName>
</protein>
<name>A0AAD5CPW3_AMBAR</name>
<gene>
    <name evidence="1" type="ORF">M8C21_033465</name>
</gene>
<sequence length="103" mass="11800">MVHGDDSVYMCPGYPDMAATSCSWWLVWLDITKVGSRCKGIMLVTALPARCMSHCRCLLESDCVHIVERRWFCSPMGDEVEIQASFRLKVNLYVRGHIELARF</sequence>
<accession>A0AAD5CPW3</accession>
<dbReference type="EMBL" id="JAMZMK010007186">
    <property type="protein sequence ID" value="KAI7745619.1"/>
    <property type="molecule type" value="Genomic_DNA"/>
</dbReference>
<proteinExistence type="predicted"/>
<dbReference type="AlphaFoldDB" id="A0AAD5CPW3"/>